<feature type="compositionally biased region" description="Low complexity" evidence="1">
    <location>
        <begin position="328"/>
        <end position="342"/>
    </location>
</feature>
<evidence type="ECO:0000313" key="2">
    <source>
        <dbReference type="EMBL" id="CAE0256079.1"/>
    </source>
</evidence>
<feature type="compositionally biased region" description="Gly residues" evidence="1">
    <location>
        <begin position="400"/>
        <end position="411"/>
    </location>
</feature>
<name>A0A7S3DFW8_9EUKA</name>
<feature type="compositionally biased region" description="Pro residues" evidence="1">
    <location>
        <begin position="272"/>
        <end position="290"/>
    </location>
</feature>
<reference evidence="2" key="1">
    <citation type="submission" date="2021-01" db="EMBL/GenBank/DDBJ databases">
        <authorList>
            <person name="Corre E."/>
            <person name="Pelletier E."/>
            <person name="Niang G."/>
            <person name="Scheremetjew M."/>
            <person name="Finn R."/>
            <person name="Kale V."/>
            <person name="Holt S."/>
            <person name="Cochrane G."/>
            <person name="Meng A."/>
            <person name="Brown T."/>
            <person name="Cohen L."/>
        </authorList>
    </citation>
    <scope>NUCLEOTIDE SEQUENCE</scope>
    <source>
        <strain evidence="2">NIES-2562</strain>
    </source>
</reference>
<dbReference type="InterPro" id="IPR026708">
    <property type="entry name" value="CSPP1"/>
</dbReference>
<sequence length="627" mass="68157">MAMSFSQEMGDEELLHVLEVQECVYKQRKILATNGGSSGASTGVIQQQQTTTTTNVIPAVDSKRSGSATVVSSSASSTIRSPVTTTSTTAVAATTTATTAAGVGTAGRENMPKYNQQGGAMFSPPAKQLVPVTPSTASPSMSFMSPMVGDKRSAEMMAMTPLSSAAYTPTSHQQGGGGGGGGVGTPGGFMSALAEMNGPSYEEREAARHRQQQLVEDLERQVQEKRDRKAKELARERQLIEKEEKEAMEYNPWGRPGAGAPNKNGHPHEGPAAPPPHPPPQHQQQPPPPQVQAQVQQQRQRQQQQRQEQEQRREVTGRNYEGVAEYHQQQQQQVQRRQQQQQARYNDTFMEPTATYGRDPAPLPEGGVMVAVPKARPPRVVDPYEAEVQQALRNEKRRQMGGGGGGGGGETGPRRPSVHELRSRNDVDSLAEFCQQLEKENHLMRQRLERQEKAFAALARRQEGDSGEQQGHPTMGGDYTALQPYDRHRAPAVTGGFVLRTPPQREGRAEFEQNEKGQQPRRGGAKAVNIQVSPRRGGGGAAVKRQSSAMNLQQSKKQGKGKSPARPNVDPHDLDARAAGRALDASTRFIFLDKTTDYHPLSAPFELSGFAAEENSDSGVIATKTYL</sequence>
<feature type="compositionally biased region" description="Low complexity" evidence="1">
    <location>
        <begin position="291"/>
        <end position="306"/>
    </location>
</feature>
<organism evidence="2">
    <name type="scientific">Palpitomonas bilix</name>
    <dbReference type="NCBI Taxonomy" id="652834"/>
    <lineage>
        <taxon>Eukaryota</taxon>
        <taxon>Eukaryota incertae sedis</taxon>
    </lineage>
</organism>
<dbReference type="GO" id="GO:0005874">
    <property type="term" value="C:microtubule"/>
    <property type="evidence" value="ECO:0007669"/>
    <property type="project" value="InterPro"/>
</dbReference>
<gene>
    <name evidence="2" type="ORF">PBIL07802_LOCUS18333</name>
</gene>
<dbReference type="PANTHER" id="PTHR21616:SF2">
    <property type="entry name" value="CENTROSOME AND SPINDLE POLE-ASSOCIATED PROTEIN 1"/>
    <property type="match status" value="1"/>
</dbReference>
<feature type="compositionally biased region" description="Basic and acidic residues" evidence="1">
    <location>
        <begin position="219"/>
        <end position="248"/>
    </location>
</feature>
<dbReference type="GO" id="GO:0032467">
    <property type="term" value="P:positive regulation of cytokinesis"/>
    <property type="evidence" value="ECO:0007669"/>
    <property type="project" value="InterPro"/>
</dbReference>
<feature type="compositionally biased region" description="Basic and acidic residues" evidence="1">
    <location>
        <begin position="307"/>
        <end position="316"/>
    </location>
</feature>
<feature type="region of interest" description="Disordered" evidence="1">
    <location>
        <begin position="454"/>
        <end position="481"/>
    </location>
</feature>
<evidence type="ECO:0000256" key="1">
    <source>
        <dbReference type="SAM" id="MobiDB-lite"/>
    </source>
</evidence>
<protein>
    <submittedName>
        <fullName evidence="2">Uncharacterized protein</fullName>
    </submittedName>
</protein>
<feature type="compositionally biased region" description="Basic and acidic residues" evidence="1">
    <location>
        <begin position="503"/>
        <end position="515"/>
    </location>
</feature>
<dbReference type="AlphaFoldDB" id="A0A7S3DFW8"/>
<feature type="region of interest" description="Disordered" evidence="1">
    <location>
        <begin position="219"/>
        <end position="369"/>
    </location>
</feature>
<proteinExistence type="predicted"/>
<feature type="region of interest" description="Disordered" evidence="1">
    <location>
        <begin position="497"/>
        <end position="573"/>
    </location>
</feature>
<dbReference type="PANTHER" id="PTHR21616">
    <property type="entry name" value="CENTROSOME SPINDLE POLE ASSOCIATED PROTEIN"/>
    <property type="match status" value="1"/>
</dbReference>
<dbReference type="GO" id="GO:0005813">
    <property type="term" value="C:centrosome"/>
    <property type="evidence" value="ECO:0007669"/>
    <property type="project" value="InterPro"/>
</dbReference>
<feature type="region of interest" description="Disordered" evidence="1">
    <location>
        <begin position="168"/>
        <end position="187"/>
    </location>
</feature>
<dbReference type="EMBL" id="HBIB01028167">
    <property type="protein sequence ID" value="CAE0256079.1"/>
    <property type="molecule type" value="Transcribed_RNA"/>
</dbReference>
<accession>A0A7S3DFW8</accession>
<dbReference type="GO" id="GO:0000922">
    <property type="term" value="C:spindle pole"/>
    <property type="evidence" value="ECO:0007669"/>
    <property type="project" value="InterPro"/>
</dbReference>
<feature type="compositionally biased region" description="Gly residues" evidence="1">
    <location>
        <begin position="174"/>
        <end position="187"/>
    </location>
</feature>
<feature type="region of interest" description="Disordered" evidence="1">
    <location>
        <begin position="393"/>
        <end position="426"/>
    </location>
</feature>
<feature type="compositionally biased region" description="Basic and acidic residues" evidence="1">
    <location>
        <begin position="417"/>
        <end position="426"/>
    </location>
</feature>